<evidence type="ECO:0000313" key="2">
    <source>
        <dbReference type="Proteomes" id="UP000266177"/>
    </source>
</evidence>
<accession>A0A3A3GVB7</accession>
<sequence length="212" mass="24550">MHFKGKKIVFCLFVFLFSFVIISCSAKSDFSLIQVNGEIISHEEIQNVLQRYEDKGEFIKVSEEDVVNSAIEEVLVLQEAGKLGITVDEAELDHKMDALKNMNQNLFYDLAVKQYGDIDNYREALKLRMLYQGTRDKIMSDYVKDNPIDVELVKAEMVSEGVIQDKSEYDKEENRALVSQFTHSYVLKKGKEHFDEWVHSLVGNANIEYVYR</sequence>
<dbReference type="InterPro" id="IPR050245">
    <property type="entry name" value="PrsA_foldase"/>
</dbReference>
<proteinExistence type="predicted"/>
<dbReference type="Gene3D" id="1.10.4030.10">
    <property type="entry name" value="Porin chaperone SurA, peptide-binding domain"/>
    <property type="match status" value="1"/>
</dbReference>
<dbReference type="Pfam" id="PF13623">
    <property type="entry name" value="SurA_N_2"/>
    <property type="match status" value="1"/>
</dbReference>
<dbReference type="PANTHER" id="PTHR47245:SF2">
    <property type="entry name" value="PEPTIDYL-PROLYL CIS-TRANS ISOMERASE HP_0175-RELATED"/>
    <property type="match status" value="1"/>
</dbReference>
<name>A0A3A3GVB7_PANTH</name>
<reference evidence="1 2" key="1">
    <citation type="submission" date="2018-09" db="EMBL/GenBank/DDBJ databases">
        <title>Paenibacillus SK2017-BO5.</title>
        <authorList>
            <person name="Piskunova J.V."/>
            <person name="Dubiley S.A."/>
            <person name="Severinov K.V."/>
        </authorList>
    </citation>
    <scope>NUCLEOTIDE SEQUENCE [LARGE SCALE GENOMIC DNA]</scope>
    <source>
        <strain evidence="1 2">BO5</strain>
    </source>
</reference>
<evidence type="ECO:0008006" key="3">
    <source>
        <dbReference type="Google" id="ProtNLM"/>
    </source>
</evidence>
<comment type="caution">
    <text evidence="1">The sequence shown here is derived from an EMBL/GenBank/DDBJ whole genome shotgun (WGS) entry which is preliminary data.</text>
</comment>
<dbReference type="RefSeq" id="WP_119795293.1">
    <property type="nucleotide sequence ID" value="NZ_QYZD01000021.1"/>
</dbReference>
<dbReference type="PROSITE" id="PS51257">
    <property type="entry name" value="PROKAR_LIPOPROTEIN"/>
    <property type="match status" value="1"/>
</dbReference>
<organism evidence="1 2">
    <name type="scientific">Paenibacillus thiaminolyticus</name>
    <name type="common">Bacillus thiaminolyticus</name>
    <dbReference type="NCBI Taxonomy" id="49283"/>
    <lineage>
        <taxon>Bacteria</taxon>
        <taxon>Bacillati</taxon>
        <taxon>Bacillota</taxon>
        <taxon>Bacilli</taxon>
        <taxon>Bacillales</taxon>
        <taxon>Paenibacillaceae</taxon>
        <taxon>Paenibacillus</taxon>
    </lineage>
</organism>
<evidence type="ECO:0000313" key="1">
    <source>
        <dbReference type="EMBL" id="RJG21723.1"/>
    </source>
</evidence>
<dbReference type="PANTHER" id="PTHR47245">
    <property type="entry name" value="PEPTIDYLPROLYL ISOMERASE"/>
    <property type="match status" value="1"/>
</dbReference>
<dbReference type="InterPro" id="IPR027304">
    <property type="entry name" value="Trigger_fact/SurA_dom_sf"/>
</dbReference>
<gene>
    <name evidence="1" type="ORF">DQX05_20150</name>
</gene>
<dbReference type="SUPFAM" id="SSF109998">
    <property type="entry name" value="Triger factor/SurA peptide-binding domain-like"/>
    <property type="match status" value="1"/>
</dbReference>
<dbReference type="OrthoDB" id="14196at2"/>
<dbReference type="Proteomes" id="UP000266177">
    <property type="component" value="Unassembled WGS sequence"/>
</dbReference>
<protein>
    <recommendedName>
        <fullName evidence="3">Peptidylprolyl isomerase</fullName>
    </recommendedName>
</protein>
<dbReference type="EMBL" id="QYZD01000021">
    <property type="protein sequence ID" value="RJG21723.1"/>
    <property type="molecule type" value="Genomic_DNA"/>
</dbReference>
<dbReference type="AlphaFoldDB" id="A0A3A3GVB7"/>